<sequence length="704" mass="80288">MATGSSRAIAGRPKCGVWKYFSFCEDTNKCTCLIDVSVEGEEEKICQKTFKGKYPTNMKKHLKSCHPKYYKVLESEETAKKIATSHSIPENQSMLKQSKLLDCLENKKYDPKSKKYEALTQRLALFVGATSVPLSLVDNEEFRELLTELDPRYQVPHRQKLGKEIEKIYLELRNKLSVSMRDARKLSLCADVWSKQGMTASFLGITCHYFNHTDMKCHSITLAVKRFPSPHTATRVLEVFESVIEDWKLSVSKIFRVLTDNGSNMLAAFRNEDEDGNVDIEDISGMIDIVEEDDIPDGDDNPDDEAVIMETDQQDTSANSRRAIEEFEGLEAEHQSAFPKYRRVSCFIHTLQLVVKVFEVNPSYSAALKKARGIVSKVNKSTKATEKLTSKANKKLISDCKTRWDSTYLMLERLLHVKVHLVAVLDELVWDSLTATQWKNLEVIQELLQPFAHHTNIASTEHSTSIGMVCPLIKELTIHLEEMAAQYAGVSMVANKMLSDLKRRFQFITNPESPDFDPLYVTATFLTVPYRKILESPQRLQAEMFLTSEMKKVSDILDCDDVHSEENNDLIDLNTTVIEPPRKRFKHLSRVSTLLEEKESSDDTRASARKSAEELEIENYSNYKPNKDDLQSDPFSFWMNQKNVYPNLALVACDILATPASTAPVERMFSVAGQASKGIRNRLGDHNLEREVFLRKNKKYLINN</sequence>
<feature type="compositionally biased region" description="Basic and acidic residues" evidence="6">
    <location>
        <begin position="596"/>
        <end position="613"/>
    </location>
</feature>
<dbReference type="SUPFAM" id="SSF53098">
    <property type="entry name" value="Ribonuclease H-like"/>
    <property type="match status" value="1"/>
</dbReference>
<keyword evidence="2" id="KW-0479">Metal-binding</keyword>
<feature type="domain" description="HAT C-terminal dimerisation" evidence="7">
    <location>
        <begin position="617"/>
        <end position="697"/>
    </location>
</feature>
<evidence type="ECO:0000256" key="4">
    <source>
        <dbReference type="ARBA" id="ARBA00022833"/>
    </source>
</evidence>
<proteinExistence type="predicted"/>
<protein>
    <recommendedName>
        <fullName evidence="7">HAT C-terminal dimerisation domain-containing protein</fullName>
    </recommendedName>
</protein>
<dbReference type="InterPro" id="IPR012337">
    <property type="entry name" value="RNaseH-like_sf"/>
</dbReference>
<comment type="subcellular location">
    <subcellularLocation>
        <location evidence="1">Nucleus</location>
    </subcellularLocation>
</comment>
<dbReference type="InterPro" id="IPR008906">
    <property type="entry name" value="HATC_C_dom"/>
</dbReference>
<name>A0A1X7UVN0_AMPQE</name>
<keyword evidence="4" id="KW-0862">Zinc</keyword>
<dbReference type="GO" id="GO:0005634">
    <property type="term" value="C:nucleus"/>
    <property type="evidence" value="ECO:0007669"/>
    <property type="project" value="UniProtKB-SubCell"/>
</dbReference>
<dbReference type="PANTHER" id="PTHR46481:SF10">
    <property type="entry name" value="ZINC FINGER BED DOMAIN-CONTAINING PROTEIN 39"/>
    <property type="match status" value="1"/>
</dbReference>
<dbReference type="KEGG" id="aqu:105312782"/>
<keyword evidence="3" id="KW-0863">Zinc-finger</keyword>
<evidence type="ECO:0000256" key="1">
    <source>
        <dbReference type="ARBA" id="ARBA00004123"/>
    </source>
</evidence>
<evidence type="ECO:0000256" key="3">
    <source>
        <dbReference type="ARBA" id="ARBA00022771"/>
    </source>
</evidence>
<organism evidence="8">
    <name type="scientific">Amphimedon queenslandica</name>
    <name type="common">Sponge</name>
    <dbReference type="NCBI Taxonomy" id="400682"/>
    <lineage>
        <taxon>Eukaryota</taxon>
        <taxon>Metazoa</taxon>
        <taxon>Porifera</taxon>
        <taxon>Demospongiae</taxon>
        <taxon>Heteroscleromorpha</taxon>
        <taxon>Haplosclerida</taxon>
        <taxon>Niphatidae</taxon>
        <taxon>Amphimedon</taxon>
    </lineage>
</organism>
<accession>A0A1X7UVN0</accession>
<dbReference type="Proteomes" id="UP000007879">
    <property type="component" value="Unassembled WGS sequence"/>
</dbReference>
<dbReference type="eggNOG" id="KOG1121">
    <property type="taxonomic scope" value="Eukaryota"/>
</dbReference>
<dbReference type="GO" id="GO:0046983">
    <property type="term" value="F:protein dimerization activity"/>
    <property type="evidence" value="ECO:0007669"/>
    <property type="project" value="InterPro"/>
</dbReference>
<reference evidence="9" key="1">
    <citation type="journal article" date="2010" name="Nature">
        <title>The Amphimedon queenslandica genome and the evolution of animal complexity.</title>
        <authorList>
            <person name="Srivastava M."/>
            <person name="Simakov O."/>
            <person name="Chapman J."/>
            <person name="Fahey B."/>
            <person name="Gauthier M.E."/>
            <person name="Mitros T."/>
            <person name="Richards G.S."/>
            <person name="Conaco C."/>
            <person name="Dacre M."/>
            <person name="Hellsten U."/>
            <person name="Larroux C."/>
            <person name="Putnam N.H."/>
            <person name="Stanke M."/>
            <person name="Adamska M."/>
            <person name="Darling A."/>
            <person name="Degnan S.M."/>
            <person name="Oakley T.H."/>
            <person name="Plachetzki D.C."/>
            <person name="Zhai Y."/>
            <person name="Adamski M."/>
            <person name="Calcino A."/>
            <person name="Cummins S.F."/>
            <person name="Goodstein D.M."/>
            <person name="Harris C."/>
            <person name="Jackson D.J."/>
            <person name="Leys S.P."/>
            <person name="Shu S."/>
            <person name="Woodcroft B.J."/>
            <person name="Vervoort M."/>
            <person name="Kosik K.S."/>
            <person name="Manning G."/>
            <person name="Degnan B.M."/>
            <person name="Rokhsar D.S."/>
        </authorList>
    </citation>
    <scope>NUCLEOTIDE SEQUENCE [LARGE SCALE GENOMIC DNA]</scope>
</reference>
<dbReference type="InParanoid" id="A0A1X7UVN0"/>
<dbReference type="PANTHER" id="PTHR46481">
    <property type="entry name" value="ZINC FINGER BED DOMAIN-CONTAINING PROTEIN 4"/>
    <property type="match status" value="1"/>
</dbReference>
<keyword evidence="9" id="KW-1185">Reference proteome</keyword>
<evidence type="ECO:0000313" key="8">
    <source>
        <dbReference type="EnsemblMetazoa" id="Aqu2.1.31726_001"/>
    </source>
</evidence>
<evidence type="ECO:0000256" key="6">
    <source>
        <dbReference type="SAM" id="MobiDB-lite"/>
    </source>
</evidence>
<dbReference type="GO" id="GO:0008270">
    <property type="term" value="F:zinc ion binding"/>
    <property type="evidence" value="ECO:0007669"/>
    <property type="project" value="UniProtKB-KW"/>
</dbReference>
<dbReference type="InterPro" id="IPR052035">
    <property type="entry name" value="ZnF_BED_domain_contain"/>
</dbReference>
<evidence type="ECO:0000256" key="2">
    <source>
        <dbReference type="ARBA" id="ARBA00022723"/>
    </source>
</evidence>
<gene>
    <name evidence="8" type="primary">105312782</name>
</gene>
<evidence type="ECO:0000259" key="7">
    <source>
        <dbReference type="Pfam" id="PF05699"/>
    </source>
</evidence>
<dbReference type="OrthoDB" id="10057873at2759"/>
<dbReference type="EnsemblMetazoa" id="Aqu2.1.31726_001">
    <property type="protein sequence ID" value="Aqu2.1.31726_001"/>
    <property type="gene ID" value="Aqu2.1.31726"/>
</dbReference>
<evidence type="ECO:0000256" key="5">
    <source>
        <dbReference type="ARBA" id="ARBA00023242"/>
    </source>
</evidence>
<reference evidence="8" key="2">
    <citation type="submission" date="2017-05" db="UniProtKB">
        <authorList>
            <consortium name="EnsemblMetazoa"/>
        </authorList>
    </citation>
    <scope>IDENTIFICATION</scope>
</reference>
<dbReference type="AlphaFoldDB" id="A0A1X7UVN0"/>
<dbReference type="OMA" id="VIMETDQ"/>
<dbReference type="Pfam" id="PF05699">
    <property type="entry name" value="Dimer_Tnp_hAT"/>
    <property type="match status" value="1"/>
</dbReference>
<keyword evidence="5" id="KW-0539">Nucleus</keyword>
<feature type="region of interest" description="Disordered" evidence="6">
    <location>
        <begin position="596"/>
        <end position="624"/>
    </location>
</feature>
<dbReference type="EnsemblMetazoa" id="XM_011405686.1">
    <property type="protein sequence ID" value="XP_011403988.1"/>
    <property type="gene ID" value="LOC105312782"/>
</dbReference>
<evidence type="ECO:0000313" key="9">
    <source>
        <dbReference type="Proteomes" id="UP000007879"/>
    </source>
</evidence>